<accession>G9MXS2</accession>
<feature type="compositionally biased region" description="Polar residues" evidence="2">
    <location>
        <begin position="1"/>
        <end position="27"/>
    </location>
</feature>
<dbReference type="AlphaFoldDB" id="G9MXS2"/>
<feature type="compositionally biased region" description="Polar residues" evidence="2">
    <location>
        <begin position="46"/>
        <end position="59"/>
    </location>
</feature>
<proteinExistence type="predicted"/>
<dbReference type="VEuPathDB" id="FungiDB:TRIVIDRAFT_223652"/>
<gene>
    <name evidence="3" type="ORF">TRIVIDRAFT_223652</name>
</gene>
<dbReference type="GeneID" id="25791790"/>
<dbReference type="OrthoDB" id="5393537at2759"/>
<dbReference type="Proteomes" id="UP000007115">
    <property type="component" value="Unassembled WGS sequence"/>
</dbReference>
<dbReference type="RefSeq" id="XP_013954878.1">
    <property type="nucleotide sequence ID" value="XM_014099403.1"/>
</dbReference>
<feature type="compositionally biased region" description="Basic and acidic residues" evidence="2">
    <location>
        <begin position="60"/>
        <end position="73"/>
    </location>
</feature>
<evidence type="ECO:0000313" key="4">
    <source>
        <dbReference type="Proteomes" id="UP000007115"/>
    </source>
</evidence>
<dbReference type="HOGENOM" id="CLU_657318_0_0_1"/>
<evidence type="ECO:0000256" key="2">
    <source>
        <dbReference type="SAM" id="MobiDB-lite"/>
    </source>
</evidence>
<feature type="region of interest" description="Disordered" evidence="2">
    <location>
        <begin position="1"/>
        <end position="73"/>
    </location>
</feature>
<evidence type="ECO:0000256" key="1">
    <source>
        <dbReference type="SAM" id="Coils"/>
    </source>
</evidence>
<dbReference type="InterPro" id="IPR018247">
    <property type="entry name" value="EF_Hand_1_Ca_BS"/>
</dbReference>
<organism evidence="3 4">
    <name type="scientific">Hypocrea virens (strain Gv29-8 / FGSC 10586)</name>
    <name type="common">Gliocladium virens</name>
    <name type="synonym">Trichoderma virens</name>
    <dbReference type="NCBI Taxonomy" id="413071"/>
    <lineage>
        <taxon>Eukaryota</taxon>
        <taxon>Fungi</taxon>
        <taxon>Dikarya</taxon>
        <taxon>Ascomycota</taxon>
        <taxon>Pezizomycotina</taxon>
        <taxon>Sordariomycetes</taxon>
        <taxon>Hypocreomycetidae</taxon>
        <taxon>Hypocreales</taxon>
        <taxon>Hypocreaceae</taxon>
        <taxon>Trichoderma</taxon>
    </lineage>
</organism>
<evidence type="ECO:0000313" key="3">
    <source>
        <dbReference type="EMBL" id="EHK20683.1"/>
    </source>
</evidence>
<protein>
    <submittedName>
        <fullName evidence="3">Uncharacterized protein</fullName>
    </submittedName>
</protein>
<keyword evidence="4" id="KW-1185">Reference proteome</keyword>
<name>G9MXS2_HYPVG</name>
<dbReference type="InParanoid" id="G9MXS2"/>
<dbReference type="OMA" id="VAFTICP"/>
<feature type="coiled-coil region" evidence="1">
    <location>
        <begin position="96"/>
        <end position="148"/>
    </location>
</feature>
<reference evidence="3 4" key="1">
    <citation type="journal article" date="2011" name="Genome Biol.">
        <title>Comparative genome sequence analysis underscores mycoparasitism as the ancestral life style of Trichoderma.</title>
        <authorList>
            <person name="Kubicek C.P."/>
            <person name="Herrera-Estrella A."/>
            <person name="Seidl-Seiboth V."/>
            <person name="Martinez D.A."/>
            <person name="Druzhinina I.S."/>
            <person name="Thon M."/>
            <person name="Zeilinger S."/>
            <person name="Casas-Flores S."/>
            <person name="Horwitz B.A."/>
            <person name="Mukherjee P.K."/>
            <person name="Mukherjee M."/>
            <person name="Kredics L."/>
            <person name="Alcaraz L.D."/>
            <person name="Aerts A."/>
            <person name="Antal Z."/>
            <person name="Atanasova L."/>
            <person name="Cervantes-Badillo M.G."/>
            <person name="Challacombe J."/>
            <person name="Chertkov O."/>
            <person name="McCluskey K."/>
            <person name="Coulpier F."/>
            <person name="Deshpande N."/>
            <person name="von Doehren H."/>
            <person name="Ebbole D.J."/>
            <person name="Esquivel-Naranjo E.U."/>
            <person name="Fekete E."/>
            <person name="Flipphi M."/>
            <person name="Glaser F."/>
            <person name="Gomez-Rodriguez E.Y."/>
            <person name="Gruber S."/>
            <person name="Han C."/>
            <person name="Henrissat B."/>
            <person name="Hermosa R."/>
            <person name="Hernandez-Onate M."/>
            <person name="Karaffa L."/>
            <person name="Kosti I."/>
            <person name="Le Crom S."/>
            <person name="Lindquist E."/>
            <person name="Lucas S."/>
            <person name="Luebeck M."/>
            <person name="Luebeck P.S."/>
            <person name="Margeot A."/>
            <person name="Metz B."/>
            <person name="Misra M."/>
            <person name="Nevalainen H."/>
            <person name="Omann M."/>
            <person name="Packer N."/>
            <person name="Perrone G."/>
            <person name="Uresti-Rivera E.E."/>
            <person name="Salamov A."/>
            <person name="Schmoll M."/>
            <person name="Seiboth B."/>
            <person name="Shapiro H."/>
            <person name="Sukno S."/>
            <person name="Tamayo-Ramos J.A."/>
            <person name="Tisch D."/>
            <person name="Wiest A."/>
            <person name="Wilkinson H.H."/>
            <person name="Zhang M."/>
            <person name="Coutinho P.M."/>
            <person name="Kenerley C.M."/>
            <person name="Monte E."/>
            <person name="Baker S.E."/>
            <person name="Grigoriev I.V."/>
        </authorList>
    </citation>
    <scope>NUCLEOTIDE SEQUENCE [LARGE SCALE GENOMIC DNA]</scope>
    <source>
        <strain evidence="4">Gv29-8 / FGSC 10586</strain>
    </source>
</reference>
<comment type="caution">
    <text evidence="3">The sequence shown here is derived from an EMBL/GenBank/DDBJ whole genome shotgun (WGS) entry which is preliminary data.</text>
</comment>
<dbReference type="EMBL" id="ABDF02000078">
    <property type="protein sequence ID" value="EHK20683.1"/>
    <property type="molecule type" value="Genomic_DNA"/>
</dbReference>
<sequence length="418" mass="47416">MNPHTQETPSSGASGSSRNHGATSSGKIDQRSERKSDHSDEARSFSRLTTKIQKSSRSKSTLDHMGTVERPEQKLSAKDYALCDTRNENAELKFQIKRLEEELQIRHGEIKSLRQALASQDENSTRQQEELIASRESYETEIQTLRAKEQSLRDFVLDSNGDQVVSGDDIISRFASLRQKIQKLATSKTYRLGRENLALWVKDGSIDATLSKLWDKSPRPSRLLILRSLLFQLLNNYILGCETFDINDASLQEISDLSNALGRFERTIVNQGVPGDVVVNWRLSTFKCIEKAQLSGKDFGRDLQTQMYEGFAHLMAEDAAETDKTKLKDGYLELVKEAWNLQLLMRKSRDHYQCWSVNRPSLKSLEPWNEVFEEISDVGTGEDIAFTLFGALVKHSRILGEEPKVMEKAQIIAVTKQV</sequence>
<keyword evidence="1" id="KW-0175">Coiled coil</keyword>
<feature type="compositionally biased region" description="Basic and acidic residues" evidence="2">
    <location>
        <begin position="28"/>
        <end position="44"/>
    </location>
</feature>
<dbReference type="PROSITE" id="PS00018">
    <property type="entry name" value="EF_HAND_1"/>
    <property type="match status" value="1"/>
</dbReference>
<dbReference type="eggNOG" id="ENOG502RNN7">
    <property type="taxonomic scope" value="Eukaryota"/>
</dbReference>